<evidence type="ECO:0000256" key="1">
    <source>
        <dbReference type="ARBA" id="ARBA00022487"/>
    </source>
</evidence>
<comment type="similarity">
    <text evidence="5">Belongs to the tannase family.</text>
</comment>
<feature type="region of interest" description="Disordered" evidence="6">
    <location>
        <begin position="1"/>
        <end position="54"/>
    </location>
</feature>
<dbReference type="AlphaFoldDB" id="A0A507B0K7"/>
<dbReference type="GeneID" id="41968230"/>
<dbReference type="OrthoDB" id="3039123at2759"/>
<accession>A0A507B0K7</accession>
<evidence type="ECO:0000313" key="8">
    <source>
        <dbReference type="Proteomes" id="UP000319257"/>
    </source>
</evidence>
<dbReference type="InParanoid" id="A0A507B0K7"/>
<feature type="compositionally biased region" description="Basic and acidic residues" evidence="6">
    <location>
        <begin position="41"/>
        <end position="54"/>
    </location>
</feature>
<gene>
    <name evidence="7" type="ORF">E0L32_000783</name>
</gene>
<evidence type="ECO:0000256" key="6">
    <source>
        <dbReference type="SAM" id="MobiDB-lite"/>
    </source>
</evidence>
<protein>
    <recommendedName>
        <fullName evidence="5">Carboxylic ester hydrolase</fullName>
        <ecNumber evidence="5">3.1.1.-</ecNumber>
    </recommendedName>
</protein>
<dbReference type="EC" id="3.1.1.-" evidence="5"/>
<dbReference type="RefSeq" id="XP_030994317.1">
    <property type="nucleotide sequence ID" value="XM_031142620.1"/>
</dbReference>
<evidence type="ECO:0000256" key="3">
    <source>
        <dbReference type="ARBA" id="ARBA00022801"/>
    </source>
</evidence>
<evidence type="ECO:0000313" key="7">
    <source>
        <dbReference type="EMBL" id="TPX12606.1"/>
    </source>
</evidence>
<keyword evidence="3 5" id="KW-0378">Hydrolase</keyword>
<dbReference type="GO" id="GO:0052689">
    <property type="term" value="F:carboxylic ester hydrolase activity"/>
    <property type="evidence" value="ECO:0007669"/>
    <property type="project" value="UniProtKB-KW"/>
</dbReference>
<keyword evidence="4" id="KW-1015">Disulfide bond</keyword>
<comment type="caution">
    <text evidence="7">The sequence shown here is derived from an EMBL/GenBank/DDBJ whole genome shotgun (WGS) entry which is preliminary data.</text>
</comment>
<name>A0A507B0K7_9PEZI</name>
<evidence type="ECO:0000256" key="2">
    <source>
        <dbReference type="ARBA" id="ARBA00022729"/>
    </source>
</evidence>
<feature type="compositionally biased region" description="Basic and acidic residues" evidence="6">
    <location>
        <begin position="17"/>
        <end position="32"/>
    </location>
</feature>
<dbReference type="Proteomes" id="UP000319257">
    <property type="component" value="Unassembled WGS sequence"/>
</dbReference>
<keyword evidence="1" id="KW-0719">Serine esterase</keyword>
<dbReference type="PANTHER" id="PTHR33938:SF2">
    <property type="entry name" value="CARBOXYLIC ESTER HYDROLASE"/>
    <property type="match status" value="1"/>
</dbReference>
<dbReference type="EMBL" id="SKBQ01000003">
    <property type="protein sequence ID" value="TPX12606.1"/>
    <property type="molecule type" value="Genomic_DNA"/>
</dbReference>
<dbReference type="PANTHER" id="PTHR33938">
    <property type="entry name" value="FERULOYL ESTERASE B-RELATED"/>
    <property type="match status" value="1"/>
</dbReference>
<proteinExistence type="inferred from homology"/>
<keyword evidence="8" id="KW-1185">Reference proteome</keyword>
<evidence type="ECO:0000256" key="4">
    <source>
        <dbReference type="ARBA" id="ARBA00023157"/>
    </source>
</evidence>
<organism evidence="7 8">
    <name type="scientific">Thyridium curvatum</name>
    <dbReference type="NCBI Taxonomy" id="1093900"/>
    <lineage>
        <taxon>Eukaryota</taxon>
        <taxon>Fungi</taxon>
        <taxon>Dikarya</taxon>
        <taxon>Ascomycota</taxon>
        <taxon>Pezizomycotina</taxon>
        <taxon>Sordariomycetes</taxon>
        <taxon>Sordariomycetidae</taxon>
        <taxon>Thyridiales</taxon>
        <taxon>Thyridiaceae</taxon>
        <taxon>Thyridium</taxon>
    </lineage>
</organism>
<keyword evidence="2" id="KW-0732">Signal</keyword>
<sequence>MRTRRAAKYHPLSTSARHSESHDEAHGPEKDPSVPSAGWNRQEEHGEYEVKESSAKQVAVTDTFKAKARRHPSTSDGPRHCGSKDEIDCGFIDPAYYSFHTTLVRAMLIATTAALLLLVGRCCLAGPSRRSCSQTATCNSGLFQGAVSLPGVTVTIEKVDHVTNGTYGEPDDKGFPQPADLLPEVCAVIVKIRNTTDAIQSDYRFGMFLPPAANWNSRTLTVGSASFAGGINWIEMGQGPHFGFATISTDNGHNSIGSDLTWATPARLLDWGYRAMHGSVLVGKLLIGHYYGKAPAYSYYSSCSTGGRQGLREIQYDEKAFDGALIGAAAWDTAHLMPWVGKVAHDLLSAPRADLLGTQQMSILAAEVLRQCDSIDGHVDRIVSSPERCNFDISQVVCSDPNTCLTAGQARTARRIYDDYVLDTGRFASHGFQLGSEDQWGVYFGNVATMQGFDFDYERWWLYNRTNYSWREFNDAVVPDSERVDPGRPTADKFDVSPYRDRGGKIVMYHGTGDGLISPKTSLQYYNATVAAADGGDLAATRRWFRYFEIPGMAHCFLSNARYGAPWDIGAGGQAAVLRSVGLGDGWSVPGHLGDPAYDALAALMRWVEDGTAVGQVIATAFNADLSTNRTRPVCPWPEKALFVGGNIDDAASWTCG</sequence>
<evidence type="ECO:0000256" key="5">
    <source>
        <dbReference type="RuleBase" id="RU361238"/>
    </source>
</evidence>
<dbReference type="InterPro" id="IPR011118">
    <property type="entry name" value="Tannase/feruloyl_esterase"/>
</dbReference>
<dbReference type="Pfam" id="PF07519">
    <property type="entry name" value="Tannase"/>
    <property type="match status" value="2"/>
</dbReference>
<reference evidence="7 8" key="1">
    <citation type="submission" date="2019-06" db="EMBL/GenBank/DDBJ databases">
        <title>Draft genome sequence of the filamentous fungus Phialemoniopsis curvata isolated from diesel fuel.</title>
        <authorList>
            <person name="Varaljay V.A."/>
            <person name="Lyon W.J."/>
            <person name="Crouch A.L."/>
            <person name="Drake C.E."/>
            <person name="Hollomon J.M."/>
            <person name="Nadeau L.J."/>
            <person name="Nunn H.S."/>
            <person name="Stevenson B.S."/>
            <person name="Bojanowski C.L."/>
            <person name="Crookes-Goodson W.J."/>
        </authorList>
    </citation>
    <scope>NUCLEOTIDE SEQUENCE [LARGE SCALE GENOMIC DNA]</scope>
    <source>
        <strain evidence="7 8">D216</strain>
    </source>
</reference>